<reference evidence="2" key="2">
    <citation type="submission" date="2017-06" db="EMBL/GenBank/DDBJ databases">
        <title>WGS assembly of Brachypodium distachyon.</title>
        <authorList>
            <consortium name="The International Brachypodium Initiative"/>
            <person name="Lucas S."/>
            <person name="Harmon-Smith M."/>
            <person name="Lail K."/>
            <person name="Tice H."/>
            <person name="Grimwood J."/>
            <person name="Bruce D."/>
            <person name="Barry K."/>
            <person name="Shu S."/>
            <person name="Lindquist E."/>
            <person name="Wang M."/>
            <person name="Pitluck S."/>
            <person name="Vogel J.P."/>
            <person name="Garvin D.F."/>
            <person name="Mockler T.C."/>
            <person name="Schmutz J."/>
            <person name="Rokhsar D."/>
            <person name="Bevan M.W."/>
        </authorList>
    </citation>
    <scope>NUCLEOTIDE SEQUENCE</scope>
    <source>
        <strain evidence="2">Bd21</strain>
    </source>
</reference>
<gene>
    <name evidence="2" type="ORF">BRADI_1g67971v3</name>
</gene>
<evidence type="ECO:0000313" key="3">
    <source>
        <dbReference type="EnsemblPlants" id="PNT77718"/>
    </source>
</evidence>
<proteinExistence type="predicted"/>
<dbReference type="Proteomes" id="UP000008810">
    <property type="component" value="Chromosome 1"/>
</dbReference>
<dbReference type="AlphaFoldDB" id="A0A2K2DTW5"/>
<evidence type="ECO:0000313" key="2">
    <source>
        <dbReference type="EMBL" id="PNT77718.1"/>
    </source>
</evidence>
<feature type="region of interest" description="Disordered" evidence="1">
    <location>
        <begin position="1"/>
        <end position="21"/>
    </location>
</feature>
<name>A0A2K2DTW5_BRADI</name>
<dbReference type="EnsemblPlants" id="PNT77718">
    <property type="protein sequence ID" value="PNT77718"/>
    <property type="gene ID" value="BRADI_1g67971v3"/>
</dbReference>
<accession>A0A2K2DTW5</accession>
<feature type="compositionally biased region" description="Basic and acidic residues" evidence="1">
    <location>
        <begin position="50"/>
        <end position="59"/>
    </location>
</feature>
<evidence type="ECO:0000313" key="4">
    <source>
        <dbReference type="Proteomes" id="UP000008810"/>
    </source>
</evidence>
<reference evidence="2 3" key="1">
    <citation type="journal article" date="2010" name="Nature">
        <title>Genome sequencing and analysis of the model grass Brachypodium distachyon.</title>
        <authorList>
            <consortium name="International Brachypodium Initiative"/>
        </authorList>
    </citation>
    <scope>NUCLEOTIDE SEQUENCE [LARGE SCALE GENOMIC DNA]</scope>
    <source>
        <strain evidence="2 3">Bd21</strain>
    </source>
</reference>
<dbReference type="EMBL" id="CM000880">
    <property type="protein sequence ID" value="PNT77718.1"/>
    <property type="molecule type" value="Genomic_DNA"/>
</dbReference>
<sequence length="59" mass="6578">MCTPTKQLACTVDSNSPMTRSRMKQLGLDATMRKVSEVAAKRKATKKTTHKLDVKKAKK</sequence>
<dbReference type="Gramene" id="PNT77718">
    <property type="protein sequence ID" value="PNT77718"/>
    <property type="gene ID" value="BRADI_1g67971v3"/>
</dbReference>
<evidence type="ECO:0000256" key="1">
    <source>
        <dbReference type="SAM" id="MobiDB-lite"/>
    </source>
</evidence>
<feature type="region of interest" description="Disordered" evidence="1">
    <location>
        <begin position="40"/>
        <end position="59"/>
    </location>
</feature>
<keyword evidence="4" id="KW-1185">Reference proteome</keyword>
<dbReference type="InParanoid" id="A0A2K2DTW5"/>
<organism evidence="2">
    <name type="scientific">Brachypodium distachyon</name>
    <name type="common">Purple false brome</name>
    <name type="synonym">Trachynia distachya</name>
    <dbReference type="NCBI Taxonomy" id="15368"/>
    <lineage>
        <taxon>Eukaryota</taxon>
        <taxon>Viridiplantae</taxon>
        <taxon>Streptophyta</taxon>
        <taxon>Embryophyta</taxon>
        <taxon>Tracheophyta</taxon>
        <taxon>Spermatophyta</taxon>
        <taxon>Magnoliopsida</taxon>
        <taxon>Liliopsida</taxon>
        <taxon>Poales</taxon>
        <taxon>Poaceae</taxon>
        <taxon>BOP clade</taxon>
        <taxon>Pooideae</taxon>
        <taxon>Stipodae</taxon>
        <taxon>Brachypodieae</taxon>
        <taxon>Brachypodium</taxon>
    </lineage>
</organism>
<protein>
    <submittedName>
        <fullName evidence="2 3">Uncharacterized protein</fullName>
    </submittedName>
</protein>
<feature type="compositionally biased region" description="Polar residues" evidence="1">
    <location>
        <begin position="1"/>
        <end position="19"/>
    </location>
</feature>
<reference evidence="3" key="3">
    <citation type="submission" date="2018-08" db="UniProtKB">
        <authorList>
            <consortium name="EnsemblPlants"/>
        </authorList>
    </citation>
    <scope>IDENTIFICATION</scope>
    <source>
        <strain evidence="3">cv. Bd21</strain>
    </source>
</reference>